<comment type="similarity">
    <text evidence="1">Belongs to the BolA/IbaG family.</text>
</comment>
<dbReference type="SUPFAM" id="SSF82657">
    <property type="entry name" value="BolA-like"/>
    <property type="match status" value="1"/>
</dbReference>
<reference evidence="2 3" key="1">
    <citation type="journal article" date="2021" name="Angew. Chem. Int. Ed. Engl.">
        <title>A novel family of nonribosomal peptides modulate collective behavior in Pseudovibrio bacteria isolated from marine sponges.</title>
        <authorList>
            <person name="Ioca L.P."/>
            <person name="Dai Y."/>
            <person name="Kunakom S."/>
            <person name="Diaz-Espinosa J."/>
            <person name="Krunic A."/>
            <person name="Crnkovic C.M."/>
            <person name="Orjala J."/>
            <person name="Sanchez L.M."/>
            <person name="Ferreira A.G."/>
            <person name="Berlinck R.G.S."/>
            <person name="Eustaquio A.S."/>
        </authorList>
    </citation>
    <scope>NUCLEOTIDE SEQUENCE [LARGE SCALE GENOMIC DNA]</scope>
    <source>
        <strain evidence="2 3">Ab134</strain>
    </source>
</reference>
<proteinExistence type="inferred from homology"/>
<dbReference type="RefSeq" id="WP_008550622.1">
    <property type="nucleotide sequence ID" value="NZ_CP074126.1"/>
</dbReference>
<dbReference type="PIRSF" id="PIRSF003113">
    <property type="entry name" value="BolA"/>
    <property type="match status" value="1"/>
</dbReference>
<dbReference type="PANTHER" id="PTHR46230">
    <property type="match status" value="1"/>
</dbReference>
<name>A0ABX8AKN3_9HYPH</name>
<evidence type="ECO:0000313" key="2">
    <source>
        <dbReference type="EMBL" id="QUS55638.1"/>
    </source>
</evidence>
<dbReference type="Proteomes" id="UP000680706">
    <property type="component" value="Chromosome"/>
</dbReference>
<dbReference type="PANTHER" id="PTHR46230:SF7">
    <property type="entry name" value="BOLA-LIKE PROTEIN 1"/>
    <property type="match status" value="1"/>
</dbReference>
<dbReference type="EMBL" id="CP074126">
    <property type="protein sequence ID" value="QUS55638.1"/>
    <property type="molecule type" value="Genomic_DNA"/>
</dbReference>
<organism evidence="2 3">
    <name type="scientific">Pseudovibrio brasiliensis</name>
    <dbReference type="NCBI Taxonomy" id="1898042"/>
    <lineage>
        <taxon>Bacteria</taxon>
        <taxon>Pseudomonadati</taxon>
        <taxon>Pseudomonadota</taxon>
        <taxon>Alphaproteobacteria</taxon>
        <taxon>Hyphomicrobiales</taxon>
        <taxon>Stappiaceae</taxon>
        <taxon>Pseudovibrio</taxon>
    </lineage>
</organism>
<evidence type="ECO:0000313" key="3">
    <source>
        <dbReference type="Proteomes" id="UP000680706"/>
    </source>
</evidence>
<evidence type="ECO:0000256" key="1">
    <source>
        <dbReference type="RuleBase" id="RU003860"/>
    </source>
</evidence>
<accession>A0ABX8AKN3</accession>
<sequence length="86" mass="9485">MSTRDIMITKLEAAFKPQLLEVTDESESHRGHGGWREGGQTHFRIKIISTAFEGMSRVAMHRAVNECVAEEIAGGIHALAIEAKSH</sequence>
<protein>
    <submittedName>
        <fullName evidence="2">BolA family transcriptional regulator</fullName>
    </submittedName>
</protein>
<dbReference type="Pfam" id="PF01722">
    <property type="entry name" value="BolA"/>
    <property type="match status" value="1"/>
</dbReference>
<dbReference type="Gene3D" id="3.30.300.90">
    <property type="entry name" value="BolA-like"/>
    <property type="match status" value="1"/>
</dbReference>
<gene>
    <name evidence="2" type="ORF">KGB56_20415</name>
</gene>
<dbReference type="InterPro" id="IPR002634">
    <property type="entry name" value="BolA"/>
</dbReference>
<dbReference type="InterPro" id="IPR036065">
    <property type="entry name" value="BolA-like_sf"/>
</dbReference>
<keyword evidence="3" id="KW-1185">Reference proteome</keyword>